<keyword evidence="3" id="KW-0865">Zymogen</keyword>
<dbReference type="Gene3D" id="1.10.1400.10">
    <property type="match status" value="1"/>
</dbReference>
<feature type="active site" description="Nucleophile" evidence="4">
    <location>
        <position position="247"/>
    </location>
</feature>
<evidence type="ECO:0000313" key="6">
    <source>
        <dbReference type="EMBL" id="APG65259.1"/>
    </source>
</evidence>
<dbReference type="PANTHER" id="PTHR34218">
    <property type="entry name" value="PEPTIDASE S45 PENICILLIN AMIDASE"/>
    <property type="match status" value="1"/>
</dbReference>
<keyword evidence="5" id="KW-0479">Metal-binding</keyword>
<dbReference type="InterPro" id="IPR043146">
    <property type="entry name" value="Penicillin_amidase_N_B-knob"/>
</dbReference>
<evidence type="ECO:0000256" key="4">
    <source>
        <dbReference type="PIRSR" id="PIRSR001227-1"/>
    </source>
</evidence>
<comment type="cofactor">
    <cofactor evidence="5">
        <name>Ca(2+)</name>
        <dbReference type="ChEBI" id="CHEBI:29108"/>
    </cofactor>
    <text evidence="5">Binds 1 Ca(2+) ion per dimer.</text>
</comment>
<feature type="binding site" evidence="5">
    <location>
        <position position="322"/>
    </location>
    <ligand>
        <name>Ca(2+)</name>
        <dbReference type="ChEBI" id="CHEBI:29108"/>
    </ligand>
</feature>
<organism evidence="6 7">
    <name type="scientific">Tenacibaculum todarodis</name>
    <dbReference type="NCBI Taxonomy" id="1850252"/>
    <lineage>
        <taxon>Bacteria</taxon>
        <taxon>Pseudomonadati</taxon>
        <taxon>Bacteroidota</taxon>
        <taxon>Flavobacteriia</taxon>
        <taxon>Flavobacteriales</taxon>
        <taxon>Flavobacteriaceae</taxon>
        <taxon>Tenacibaculum</taxon>
    </lineage>
</organism>
<dbReference type="GO" id="GO:0016811">
    <property type="term" value="F:hydrolase activity, acting on carbon-nitrogen (but not peptide) bonds, in linear amides"/>
    <property type="evidence" value="ECO:0007669"/>
    <property type="project" value="InterPro"/>
</dbReference>
<feature type="binding site" evidence="5">
    <location>
        <position position="321"/>
    </location>
    <ligand>
        <name>Ca(2+)</name>
        <dbReference type="ChEBI" id="CHEBI:29108"/>
    </ligand>
</feature>
<dbReference type="Gene3D" id="3.60.20.10">
    <property type="entry name" value="Glutamine Phosphoribosylpyrophosphate, subunit 1, domain 1"/>
    <property type="match status" value="1"/>
</dbReference>
<dbReference type="Proteomes" id="UP000181898">
    <property type="component" value="Chromosome"/>
</dbReference>
<keyword evidence="5" id="KW-0106">Calcium</keyword>
<dbReference type="AlphaFoldDB" id="A0A1L3JJH7"/>
<dbReference type="OrthoDB" id="9759796at2"/>
<dbReference type="PIRSF" id="PIRSF001227">
    <property type="entry name" value="Pen_acylase"/>
    <property type="match status" value="1"/>
</dbReference>
<dbReference type="KEGG" id="ten:LPB136_07815"/>
<dbReference type="EMBL" id="CP018155">
    <property type="protein sequence ID" value="APG65259.1"/>
    <property type="molecule type" value="Genomic_DNA"/>
</dbReference>
<dbReference type="RefSeq" id="WP_072555707.1">
    <property type="nucleotide sequence ID" value="NZ_CP018155.1"/>
</dbReference>
<dbReference type="STRING" id="1850252.LPB136_07815"/>
<comment type="similarity">
    <text evidence="1">Belongs to the peptidase S45 family.</text>
</comment>
<dbReference type="InterPro" id="IPR002692">
    <property type="entry name" value="S45"/>
</dbReference>
<dbReference type="GO" id="GO:0046872">
    <property type="term" value="F:metal ion binding"/>
    <property type="evidence" value="ECO:0007669"/>
    <property type="project" value="UniProtKB-KW"/>
</dbReference>
<dbReference type="GO" id="GO:0017000">
    <property type="term" value="P:antibiotic biosynthetic process"/>
    <property type="evidence" value="ECO:0007669"/>
    <property type="project" value="InterPro"/>
</dbReference>
<name>A0A1L3JJH7_9FLAO</name>
<dbReference type="PANTHER" id="PTHR34218:SF5">
    <property type="entry name" value="PENICILLIN ACYLASE FAMILY PROTEIN"/>
    <property type="match status" value="1"/>
</dbReference>
<dbReference type="InterPro" id="IPR023343">
    <property type="entry name" value="Penicillin_amidase_dom1"/>
</dbReference>
<evidence type="ECO:0000313" key="7">
    <source>
        <dbReference type="Proteomes" id="UP000181898"/>
    </source>
</evidence>
<evidence type="ECO:0000256" key="2">
    <source>
        <dbReference type="ARBA" id="ARBA00022801"/>
    </source>
</evidence>
<feature type="binding site" evidence="5">
    <location>
        <position position="319"/>
    </location>
    <ligand>
        <name>Ca(2+)</name>
        <dbReference type="ChEBI" id="CHEBI:29108"/>
    </ligand>
</feature>
<gene>
    <name evidence="6" type="ORF">LPB136_07815</name>
</gene>
<evidence type="ECO:0000256" key="5">
    <source>
        <dbReference type="PIRSR" id="PIRSR001227-2"/>
    </source>
</evidence>
<dbReference type="CDD" id="cd03747">
    <property type="entry name" value="Ntn_PGA_like"/>
    <property type="match status" value="1"/>
</dbReference>
<evidence type="ECO:0000256" key="1">
    <source>
        <dbReference type="ARBA" id="ARBA00006586"/>
    </source>
</evidence>
<evidence type="ECO:0000256" key="3">
    <source>
        <dbReference type="ARBA" id="ARBA00023145"/>
    </source>
</evidence>
<dbReference type="Gene3D" id="2.30.120.10">
    <property type="match status" value="1"/>
</dbReference>
<sequence length="795" mass="90557">MKLFKKAVKVIFILLILLVAGAWVFSRTLHPTYNGELELTNISDKVTVYYDEVGVPHINAENQQDAYVALGYVHAQDRLWQMELIRRISAGRLAELFGKDLVRTDKFFSGLGIEEAAEKTIENLDKNSEAYKLTEAYLNGINQFITEGTTPLEFHLIGLEKEKYSIKDIYNVFGYMAFSFAVAHKTDPMLTEVKEKLGDAYFNELVGAEFQNLTLIKNEKNPELKADFAASMNVLLEKLPISPFIGSNSWVIGADKTKNGKVIFANDPHIGFSQPSVWYQNHIKTPDYEMYGFNLALTPFPLLGHNKNYAYGLTMFENDDVDFYYEKNNPNNSLEYKTSDGFQQYKLIDKRIKIKGEKDTVYQVKVSKHGPIMNGLIDFIDDERPIAMQWIYTKFNNQLLEVGYDISHAQNLSEFKVGASKLHAPGLNIMYGDAKNNIAWFASGKLYKYRDSLYTKTILDGASGKDEIVEYLDFEENPQAINPSLNYVYSANNQPDSIAGKLYPGYYLAENRARRIVDLLAPKNDWTKEEVATMLYDVVSPSAPDVIVSFTNSLDLENVSASEKKAIDILKKWNGYYGKDEVAPVIYNRFVYEFQKNTFKDEMGKAYNQFVNTPFVEKVLPVQAAKENSVWWDDVSTKDKVETKQEIISKSFKKTFEFLQNQLGENVEDWKWNRVASVEYEHAIGKAGGLLRKFFNVGPFKTNGGDQVINNQIFSIDSTGVYKITAGPSTRRVVDFSDVDNSLAILPTGQSGNVFSEHYKDQAQKYVDGEFVKMKINQKEIEQSENKLVFLPKIK</sequence>
<dbReference type="InterPro" id="IPR014395">
    <property type="entry name" value="Pen/GL7ACA/AHL_acylase"/>
</dbReference>
<reference evidence="6 7" key="1">
    <citation type="submission" date="2016-11" db="EMBL/GenBank/DDBJ databases">
        <title>Tenacibaculum sp. LPB0136, isolated from marine environment.</title>
        <authorList>
            <person name="Kim E."/>
            <person name="Yi H."/>
        </authorList>
    </citation>
    <scope>NUCLEOTIDE SEQUENCE [LARGE SCALE GENOMIC DNA]</scope>
    <source>
        <strain evidence="6 7">LPB0136</strain>
    </source>
</reference>
<keyword evidence="2" id="KW-0378">Hydrolase</keyword>
<keyword evidence="7" id="KW-1185">Reference proteome</keyword>
<proteinExistence type="inferred from homology"/>
<dbReference type="InterPro" id="IPR029055">
    <property type="entry name" value="Ntn_hydrolases_N"/>
</dbReference>
<dbReference type="Gene3D" id="1.10.439.10">
    <property type="entry name" value="Penicillin Amidohydrolase, domain 1"/>
    <property type="match status" value="1"/>
</dbReference>
<dbReference type="SUPFAM" id="SSF56235">
    <property type="entry name" value="N-terminal nucleophile aminohydrolases (Ntn hydrolases)"/>
    <property type="match status" value="1"/>
</dbReference>
<accession>A0A1L3JJH7</accession>
<protein>
    <submittedName>
        <fullName evidence="6">Penicillin acylase family protein</fullName>
    </submittedName>
</protein>
<dbReference type="InterPro" id="IPR043147">
    <property type="entry name" value="Penicillin_amidase_A-knob"/>
</dbReference>
<dbReference type="Pfam" id="PF01804">
    <property type="entry name" value="Penicil_amidase"/>
    <property type="match status" value="1"/>
</dbReference>